<feature type="domain" description="HD-GYP" evidence="1">
    <location>
        <begin position="206"/>
        <end position="408"/>
    </location>
</feature>
<dbReference type="SUPFAM" id="SSF109604">
    <property type="entry name" value="HD-domain/PDEase-like"/>
    <property type="match status" value="1"/>
</dbReference>
<evidence type="ECO:0000313" key="3">
    <source>
        <dbReference type="Proteomes" id="UP000739538"/>
    </source>
</evidence>
<dbReference type="InterPro" id="IPR003607">
    <property type="entry name" value="HD/PDEase_dom"/>
</dbReference>
<evidence type="ECO:0000259" key="1">
    <source>
        <dbReference type="PROSITE" id="PS51832"/>
    </source>
</evidence>
<dbReference type="Proteomes" id="UP000739538">
    <property type="component" value="Unassembled WGS sequence"/>
</dbReference>
<reference evidence="2" key="1">
    <citation type="submission" date="2020-04" db="EMBL/GenBank/DDBJ databases">
        <authorList>
            <person name="Zhang T."/>
        </authorList>
    </citation>
    <scope>NUCLEOTIDE SEQUENCE</scope>
    <source>
        <strain evidence="2">HKST-UBA02</strain>
    </source>
</reference>
<dbReference type="AlphaFoldDB" id="A0A956SDA3"/>
<dbReference type="SMART" id="SM00471">
    <property type="entry name" value="HDc"/>
    <property type="match status" value="1"/>
</dbReference>
<gene>
    <name evidence="2" type="ORF">KDA27_10160</name>
</gene>
<dbReference type="PANTHER" id="PTHR43155:SF2">
    <property type="entry name" value="CYCLIC DI-GMP PHOSPHODIESTERASE PA4108"/>
    <property type="match status" value="1"/>
</dbReference>
<dbReference type="Pfam" id="PF13487">
    <property type="entry name" value="HD_5"/>
    <property type="match status" value="1"/>
</dbReference>
<reference evidence="2" key="2">
    <citation type="journal article" date="2021" name="Microbiome">
        <title>Successional dynamics and alternative stable states in a saline activated sludge microbial community over 9 years.</title>
        <authorList>
            <person name="Wang Y."/>
            <person name="Ye J."/>
            <person name="Ju F."/>
            <person name="Liu L."/>
            <person name="Boyd J.A."/>
            <person name="Deng Y."/>
            <person name="Parks D.H."/>
            <person name="Jiang X."/>
            <person name="Yin X."/>
            <person name="Woodcroft B.J."/>
            <person name="Tyson G.W."/>
            <person name="Hugenholtz P."/>
            <person name="Polz M.F."/>
            <person name="Zhang T."/>
        </authorList>
    </citation>
    <scope>NUCLEOTIDE SEQUENCE</scope>
    <source>
        <strain evidence="2">HKST-UBA02</strain>
    </source>
</reference>
<accession>A0A956SDA3</accession>
<evidence type="ECO:0000313" key="2">
    <source>
        <dbReference type="EMBL" id="MCA9756156.1"/>
    </source>
</evidence>
<sequence length="482" mass="53034">MSQHISTANEQKLGLELARALHHAIRTVRTHDLGNDVAVEAVGALSDSINTIVARSGGFALHVLGDYVYVGDQRLREDGMSTRFLESLVHELDNRGIGSVHGDARVSREDVQKLVSVLSQFPAGGDEAFREIRSRLATYESGIGVGPTRDVPSILPENAAHVTKKEECKRTFFRAVSVTESLMRSAHLGKRLQLRHAKRMVQQMVDLMLDEEFTFLGLTTLKSHDNYTYHHSVNVSIYAIALGKRAGLTNLQLSELGTGALLHDLGKIKVPTDLIQKDGMLSDDETLVMRRHPMLGAKEIVQLGGFSPLALKAMVGCFEHHMHFDGSRGGYPELDAPYRPHVFGRLISVVDCFDALTTKRVYRNQAMRRDRALSYMMSESGTKFDPLLMRLFTNMIGIYPVGTTVRLASGRMAVVTQASDDPRFAHRPVVRPITDTSGIEVSGAAYEVVDLSLADASGAFPDEIVASLDAEAMGLDVSRYFA</sequence>
<dbReference type="EMBL" id="JAGQHS010000044">
    <property type="protein sequence ID" value="MCA9756156.1"/>
    <property type="molecule type" value="Genomic_DNA"/>
</dbReference>
<name>A0A956SDA3_UNCEI</name>
<comment type="caution">
    <text evidence="2">The sequence shown here is derived from an EMBL/GenBank/DDBJ whole genome shotgun (WGS) entry which is preliminary data.</text>
</comment>
<dbReference type="CDD" id="cd00077">
    <property type="entry name" value="HDc"/>
    <property type="match status" value="1"/>
</dbReference>
<organism evidence="2 3">
    <name type="scientific">Eiseniibacteriota bacterium</name>
    <dbReference type="NCBI Taxonomy" id="2212470"/>
    <lineage>
        <taxon>Bacteria</taxon>
        <taxon>Candidatus Eiseniibacteriota</taxon>
    </lineage>
</organism>
<proteinExistence type="predicted"/>
<dbReference type="PANTHER" id="PTHR43155">
    <property type="entry name" value="CYCLIC DI-GMP PHOSPHODIESTERASE PA4108-RELATED"/>
    <property type="match status" value="1"/>
</dbReference>
<dbReference type="PROSITE" id="PS51832">
    <property type="entry name" value="HD_GYP"/>
    <property type="match status" value="1"/>
</dbReference>
<dbReference type="InterPro" id="IPR037522">
    <property type="entry name" value="HD_GYP_dom"/>
</dbReference>
<protein>
    <submittedName>
        <fullName evidence="2">HD domain-containing protein</fullName>
    </submittedName>
</protein>
<dbReference type="Gene3D" id="1.10.3210.10">
    <property type="entry name" value="Hypothetical protein af1432"/>
    <property type="match status" value="1"/>
</dbReference>